<dbReference type="AlphaFoldDB" id="A0A0D7CP78"/>
<dbReference type="RefSeq" id="WP_030069235.1">
    <property type="nucleotide sequence ID" value="NZ_JRKI01000013.1"/>
</dbReference>
<comment type="caution">
    <text evidence="1">The sequence shown here is derived from an EMBL/GenBank/DDBJ whole genome shotgun (WGS) entry which is preliminary data.</text>
</comment>
<reference evidence="1 2" key="1">
    <citation type="submission" date="2014-09" db="EMBL/GenBank/DDBJ databases">
        <title>Draft genome sequence of Streptomyces natalensis ATCC 27448, producer of the antifungal pimaricin.</title>
        <authorList>
            <person name="Mendes M.V."/>
            <person name="Beites T."/>
            <person name="Pires S."/>
            <person name="Santos C.L."/>
            <person name="Moradas-Ferreira P."/>
        </authorList>
    </citation>
    <scope>NUCLEOTIDE SEQUENCE [LARGE SCALE GENOMIC DNA]</scope>
    <source>
        <strain evidence="1 2">ATCC 27448</strain>
    </source>
</reference>
<dbReference type="EMBL" id="JRKI01000013">
    <property type="protein sequence ID" value="KIZ18023.1"/>
    <property type="molecule type" value="Genomic_DNA"/>
</dbReference>
<evidence type="ECO:0000313" key="2">
    <source>
        <dbReference type="Proteomes" id="UP000032458"/>
    </source>
</evidence>
<dbReference type="Proteomes" id="UP000032458">
    <property type="component" value="Unassembled WGS sequence"/>
</dbReference>
<proteinExistence type="predicted"/>
<accession>A0A0D7CP78</accession>
<evidence type="ECO:0000313" key="1">
    <source>
        <dbReference type="EMBL" id="KIZ18023.1"/>
    </source>
</evidence>
<name>A0A0D7CP78_9ACTN</name>
<protein>
    <submittedName>
        <fullName evidence="1">Uncharacterized protein</fullName>
    </submittedName>
</protein>
<organism evidence="1 2">
    <name type="scientific">Streptomyces natalensis ATCC 27448</name>
    <dbReference type="NCBI Taxonomy" id="1240678"/>
    <lineage>
        <taxon>Bacteria</taxon>
        <taxon>Bacillati</taxon>
        <taxon>Actinomycetota</taxon>
        <taxon>Actinomycetes</taxon>
        <taxon>Kitasatosporales</taxon>
        <taxon>Streptomycetaceae</taxon>
        <taxon>Streptomyces</taxon>
    </lineage>
</organism>
<dbReference type="PATRIC" id="fig|1240678.4.peg.2251"/>
<gene>
    <name evidence="1" type="ORF">SNA_10750</name>
</gene>
<sequence>MRLGKPLAVGVAEEVGPEAGEVLAEEWGAGAWAAVVPLDELAVAGSGKAAGPFVGALVGR</sequence>
<keyword evidence="2" id="KW-1185">Reference proteome</keyword>